<dbReference type="AlphaFoldDB" id="A0A9X3EB05"/>
<dbReference type="PANTHER" id="PTHR21666">
    <property type="entry name" value="PEPTIDASE-RELATED"/>
    <property type="match status" value="1"/>
</dbReference>
<keyword evidence="6" id="KW-1185">Reference proteome</keyword>
<feature type="region of interest" description="Disordered" evidence="2">
    <location>
        <begin position="203"/>
        <end position="233"/>
    </location>
</feature>
<dbReference type="Gene3D" id="6.10.250.3150">
    <property type="match status" value="1"/>
</dbReference>
<reference evidence="5" key="1">
    <citation type="submission" date="2022-11" db="EMBL/GenBank/DDBJ databases">
        <title>Parathalassolutuus dongxingensis gen. nov., sp. nov., a novel member of family Oceanospirillaceae isolated from a coastal shrimp pond in Guangxi, China.</title>
        <authorList>
            <person name="Chen H."/>
        </authorList>
    </citation>
    <scope>NUCLEOTIDE SEQUENCE</scope>
    <source>
        <strain evidence="5">G-43</strain>
    </source>
</reference>
<evidence type="ECO:0000313" key="5">
    <source>
        <dbReference type="EMBL" id="MCY0964307.1"/>
    </source>
</evidence>
<dbReference type="Gene3D" id="2.70.70.10">
    <property type="entry name" value="Glucose Permease (Domain IIA)"/>
    <property type="match status" value="1"/>
</dbReference>
<dbReference type="InterPro" id="IPR050570">
    <property type="entry name" value="Cell_wall_metabolism_enzyme"/>
</dbReference>
<dbReference type="SUPFAM" id="SSF51261">
    <property type="entry name" value="Duplicated hybrid motif"/>
    <property type="match status" value="1"/>
</dbReference>
<evidence type="ECO:0000256" key="2">
    <source>
        <dbReference type="SAM" id="MobiDB-lite"/>
    </source>
</evidence>
<accession>A0A9X3EB05</accession>
<evidence type="ECO:0000313" key="6">
    <source>
        <dbReference type="Proteomes" id="UP001150830"/>
    </source>
</evidence>
<keyword evidence="1" id="KW-0175">Coiled coil</keyword>
<dbReference type="InterPro" id="IPR011055">
    <property type="entry name" value="Dup_hybrid_motif"/>
</dbReference>
<dbReference type="GO" id="GO:0004222">
    <property type="term" value="F:metalloendopeptidase activity"/>
    <property type="evidence" value="ECO:0007669"/>
    <property type="project" value="TreeGrafter"/>
</dbReference>
<evidence type="ECO:0000259" key="4">
    <source>
        <dbReference type="Pfam" id="PF01551"/>
    </source>
</evidence>
<dbReference type="EMBL" id="JAPNOA010000016">
    <property type="protein sequence ID" value="MCY0964307.1"/>
    <property type="molecule type" value="Genomic_DNA"/>
</dbReference>
<dbReference type="Proteomes" id="UP001150830">
    <property type="component" value="Unassembled WGS sequence"/>
</dbReference>
<comment type="caution">
    <text evidence="5">The sequence shown here is derived from an EMBL/GenBank/DDBJ whole genome shotgun (WGS) entry which is preliminary data.</text>
</comment>
<gene>
    <name evidence="5" type="ORF">OUO13_03845</name>
</gene>
<feature type="compositionally biased region" description="Low complexity" evidence="2">
    <location>
        <begin position="210"/>
        <end position="224"/>
    </location>
</feature>
<proteinExistence type="predicted"/>
<sequence>MSQPRPWKTRLNSSALALLAVALLAGQPASAADNSADEARLEELKVEIAKLQQWLNQASDEHSKLSSSMQKTDKDIDELSRKIEETRRLLQEEQAQVKKLYQEQAQLNELQAAHRARLQAQVQAAYRLGSNSPVKLLLNQDDPEQARRMLTWFGYFNNARIQQIDTAISELQRLEHIREDIAAEEARLHQSEADLLQQTDSLATSKQEQQRQLASLQQQMQNEQQRLRSKEADRKRLESLLQEVQTLVEKSPRKNDARPFASLKGQLPKPVEGKLLASFGTPQSEGPGNWHGWLVSAPEGSKIKAVHHGRVVYADWLRGYGLLMILDHGDGFLTLYAHTQTLQYGVGSWVNQGDVIGTVGMSGGQSQAGLYFEIRKGGQPQNPASWLRRK</sequence>
<name>A0A9X3EB05_9GAMM</name>
<organism evidence="5 6">
    <name type="scientific">Parathalassolituus penaei</name>
    <dbReference type="NCBI Taxonomy" id="2997323"/>
    <lineage>
        <taxon>Bacteria</taxon>
        <taxon>Pseudomonadati</taxon>
        <taxon>Pseudomonadota</taxon>
        <taxon>Gammaproteobacteria</taxon>
        <taxon>Oceanospirillales</taxon>
        <taxon>Oceanospirillaceae</taxon>
        <taxon>Parathalassolituus</taxon>
    </lineage>
</organism>
<feature type="domain" description="M23ase beta-sheet core" evidence="4">
    <location>
        <begin position="290"/>
        <end position="383"/>
    </location>
</feature>
<dbReference type="RefSeq" id="WP_283172524.1">
    <property type="nucleotide sequence ID" value="NZ_JAPNOA010000016.1"/>
</dbReference>
<keyword evidence="3" id="KW-0732">Signal</keyword>
<dbReference type="CDD" id="cd12797">
    <property type="entry name" value="M23_peptidase"/>
    <property type="match status" value="1"/>
</dbReference>
<dbReference type="PANTHER" id="PTHR21666:SF270">
    <property type="entry name" value="MUREIN HYDROLASE ACTIVATOR ENVC"/>
    <property type="match status" value="1"/>
</dbReference>
<feature type="coiled-coil region" evidence="1">
    <location>
        <begin position="41"/>
        <end position="110"/>
    </location>
</feature>
<evidence type="ECO:0000256" key="3">
    <source>
        <dbReference type="SAM" id="SignalP"/>
    </source>
</evidence>
<dbReference type="Pfam" id="PF01551">
    <property type="entry name" value="Peptidase_M23"/>
    <property type="match status" value="1"/>
</dbReference>
<evidence type="ECO:0000256" key="1">
    <source>
        <dbReference type="SAM" id="Coils"/>
    </source>
</evidence>
<dbReference type="FunFam" id="2.70.70.10:FF:000003">
    <property type="entry name" value="Murein hydrolase activator EnvC"/>
    <property type="match status" value="1"/>
</dbReference>
<feature type="signal peptide" evidence="3">
    <location>
        <begin position="1"/>
        <end position="31"/>
    </location>
</feature>
<protein>
    <submittedName>
        <fullName evidence="5">Peptidoglycan DD-metalloendopeptidase family protein</fullName>
    </submittedName>
</protein>
<feature type="chain" id="PRO_5040910157" evidence="3">
    <location>
        <begin position="32"/>
        <end position="390"/>
    </location>
</feature>
<dbReference type="InterPro" id="IPR016047">
    <property type="entry name" value="M23ase_b-sheet_dom"/>
</dbReference>